<dbReference type="Proteomes" id="UP000185766">
    <property type="component" value="Unassembled WGS sequence"/>
</dbReference>
<dbReference type="EMBL" id="FOAS01000018">
    <property type="protein sequence ID" value="SEL70753.1"/>
    <property type="molecule type" value="Genomic_DNA"/>
</dbReference>
<dbReference type="SUPFAM" id="SSF51556">
    <property type="entry name" value="Metallo-dependent hydrolases"/>
    <property type="match status" value="1"/>
</dbReference>
<dbReference type="Gene3D" id="3.10.310.70">
    <property type="match status" value="1"/>
</dbReference>
<evidence type="ECO:0000259" key="2">
    <source>
        <dbReference type="Pfam" id="PF07969"/>
    </source>
</evidence>
<name>A0A1H7SE66_9GAMM</name>
<dbReference type="PROSITE" id="PS51257">
    <property type="entry name" value="PROKAR_LIPOPROTEIN"/>
    <property type="match status" value="1"/>
</dbReference>
<dbReference type="Gene3D" id="3.20.20.140">
    <property type="entry name" value="Metal-dependent hydrolases"/>
    <property type="match status" value="1"/>
</dbReference>
<proteinExistence type="predicted"/>
<dbReference type="InterPro" id="IPR033932">
    <property type="entry name" value="YtcJ-like"/>
</dbReference>
<protein>
    <recommendedName>
        <fullName evidence="2">Amidohydrolase 3 domain-containing protein</fullName>
    </recommendedName>
</protein>
<dbReference type="Pfam" id="PF07969">
    <property type="entry name" value="Amidohydro_3"/>
    <property type="match status" value="1"/>
</dbReference>
<organism evidence="3 4">
    <name type="scientific">Atopomonas hussainii</name>
    <dbReference type="NCBI Taxonomy" id="1429083"/>
    <lineage>
        <taxon>Bacteria</taxon>
        <taxon>Pseudomonadati</taxon>
        <taxon>Pseudomonadota</taxon>
        <taxon>Gammaproteobacteria</taxon>
        <taxon>Pseudomonadales</taxon>
        <taxon>Pseudomonadaceae</taxon>
        <taxon>Atopomonas</taxon>
    </lineage>
</organism>
<gene>
    <name evidence="3" type="ORF">SAMN05216214_11851</name>
</gene>
<evidence type="ECO:0000313" key="3">
    <source>
        <dbReference type="EMBL" id="SEL70753.1"/>
    </source>
</evidence>
<dbReference type="AlphaFoldDB" id="A0A1H7SE66"/>
<feature type="chain" id="PRO_5010357545" description="Amidohydrolase 3 domain-containing protein" evidence="1">
    <location>
        <begin position="20"/>
        <end position="553"/>
    </location>
</feature>
<sequence>MKRLLFSALLLIAGCEQDAATAPDTIFFGGPIVTLSAAHNQVEALAVTDGLISAMGNKAQLLALADEHTEQIDLAGSTLLPGFIAAHEHPTLSAVFGGVIDLSGFRHRSSQAVWQALRDGVAQSDDEWLYGMGIDPILVPELRMPTRALLDEISPERPLVLISQTLHSFWANSAAFKAAGIDQHTPDPAAGSYYEKDANGELTGFIAESAAAKPLLAELQAPLRVAKRYEAALDELLANGFTSVASLGYNVPAWLARYAALDGFTPRIRQFFYLTESELDALPSAPDNSNPYFRIQGIKLWHDGSPYTGSMYLQDNYLNSSLALTLGITPNSRGKAMFSQQTLAEQVQQYESAGWQIAIHSQGDASNREVTEVFTTHSNPTNLPRRLEHSLLLPVKNMQALAKAGVSPSFHINHILYYGDALNSALIGAERAQSVLPVRTAFELGMRPTLHADSPMFAPNAFSLMQTAITRRTASGQTLGADQAITPLQALQAMTINGAYQLGISAEAGSLSVGKWADLQVVSANPLVTEAEQLQGIKVERVYVSGRQVFTND</sequence>
<dbReference type="STRING" id="1429083.GCA_001885685_00116"/>
<dbReference type="SUPFAM" id="SSF51338">
    <property type="entry name" value="Composite domain of metallo-dependent hydrolases"/>
    <property type="match status" value="1"/>
</dbReference>
<dbReference type="InterPro" id="IPR011059">
    <property type="entry name" value="Metal-dep_hydrolase_composite"/>
</dbReference>
<evidence type="ECO:0000313" key="4">
    <source>
        <dbReference type="Proteomes" id="UP000185766"/>
    </source>
</evidence>
<dbReference type="InterPro" id="IPR013108">
    <property type="entry name" value="Amidohydro_3"/>
</dbReference>
<dbReference type="InterPro" id="IPR032466">
    <property type="entry name" value="Metal_Hydrolase"/>
</dbReference>
<reference evidence="3 4" key="1">
    <citation type="submission" date="2016-10" db="EMBL/GenBank/DDBJ databases">
        <authorList>
            <person name="de Groot N.N."/>
        </authorList>
    </citation>
    <scope>NUCLEOTIDE SEQUENCE [LARGE SCALE GENOMIC DNA]</scope>
    <source>
        <strain evidence="3 4">JCM 19513</strain>
    </source>
</reference>
<dbReference type="GO" id="GO:0016810">
    <property type="term" value="F:hydrolase activity, acting on carbon-nitrogen (but not peptide) bonds"/>
    <property type="evidence" value="ECO:0007669"/>
    <property type="project" value="InterPro"/>
</dbReference>
<accession>A0A1H7SE66</accession>
<dbReference type="PANTHER" id="PTHR22642:SF2">
    <property type="entry name" value="PROTEIN LONG AFTER FAR-RED 3"/>
    <property type="match status" value="1"/>
</dbReference>
<dbReference type="RefSeq" id="WP_074870376.1">
    <property type="nucleotide sequence ID" value="NZ_FOAS01000018.1"/>
</dbReference>
<keyword evidence="1" id="KW-0732">Signal</keyword>
<feature type="domain" description="Amidohydrolase 3" evidence="2">
    <location>
        <begin position="72"/>
        <end position="550"/>
    </location>
</feature>
<feature type="signal peptide" evidence="1">
    <location>
        <begin position="1"/>
        <end position="19"/>
    </location>
</feature>
<dbReference type="CDD" id="cd01300">
    <property type="entry name" value="YtcJ_like"/>
    <property type="match status" value="1"/>
</dbReference>
<keyword evidence="4" id="KW-1185">Reference proteome</keyword>
<dbReference type="Gene3D" id="2.30.40.10">
    <property type="entry name" value="Urease, subunit C, domain 1"/>
    <property type="match status" value="1"/>
</dbReference>
<dbReference type="PANTHER" id="PTHR22642">
    <property type="entry name" value="IMIDAZOLONEPROPIONASE"/>
    <property type="match status" value="1"/>
</dbReference>
<evidence type="ECO:0000256" key="1">
    <source>
        <dbReference type="SAM" id="SignalP"/>
    </source>
</evidence>